<evidence type="ECO:0000313" key="18">
    <source>
        <dbReference type="EMBL" id="CAB4370283.1"/>
    </source>
</evidence>
<keyword evidence="10" id="KW-1015">Disulfide bond</keyword>
<dbReference type="Gene3D" id="3.40.30.10">
    <property type="entry name" value="Glutaredoxin"/>
    <property type="match status" value="1"/>
</dbReference>
<keyword evidence="9" id="KW-0793">Thylakoid</keyword>
<evidence type="ECO:0000256" key="1">
    <source>
        <dbReference type="ARBA" id="ARBA00011245"/>
    </source>
</evidence>
<dbReference type="PROSITE" id="PS51352">
    <property type="entry name" value="THIOREDOXIN_2"/>
    <property type="match status" value="1"/>
</dbReference>
<dbReference type="InterPro" id="IPR024706">
    <property type="entry name" value="Peroxiredoxin_AhpC-typ"/>
</dbReference>
<keyword evidence="8" id="KW-0560">Oxidoreductase</keyword>
<evidence type="ECO:0000256" key="14">
    <source>
        <dbReference type="ARBA" id="ARBA00046272"/>
    </source>
</evidence>
<dbReference type="EMBL" id="CAFAAM010000044">
    <property type="protein sequence ID" value="CAB4798477.1"/>
    <property type="molecule type" value="Genomic_DNA"/>
</dbReference>
<evidence type="ECO:0000256" key="10">
    <source>
        <dbReference type="ARBA" id="ARBA00023157"/>
    </source>
</evidence>
<evidence type="ECO:0000313" key="17">
    <source>
        <dbReference type="EMBL" id="CAB4331849.1"/>
    </source>
</evidence>
<evidence type="ECO:0000256" key="11">
    <source>
        <dbReference type="ARBA" id="ARBA00023284"/>
    </source>
</evidence>
<evidence type="ECO:0000256" key="6">
    <source>
        <dbReference type="ARBA" id="ARBA00022862"/>
    </source>
</evidence>
<dbReference type="CDD" id="cd03017">
    <property type="entry name" value="PRX_BCP"/>
    <property type="match status" value="1"/>
</dbReference>
<keyword evidence="11" id="KW-0676">Redox-active center</keyword>
<dbReference type="AlphaFoldDB" id="A0A6J6IF20"/>
<comment type="subcellular location">
    <subcellularLocation>
        <location evidence="14">Plastid</location>
        <location evidence="14">Chloroplast thylakoid</location>
    </subcellularLocation>
</comment>
<keyword evidence="7" id="KW-0809">Transit peptide</keyword>
<dbReference type="EMBL" id="CAEUNJ010000003">
    <property type="protein sequence ID" value="CAB4370283.1"/>
    <property type="molecule type" value="Genomic_DNA"/>
</dbReference>
<keyword evidence="6" id="KW-0049">Antioxidant</keyword>
<evidence type="ECO:0000256" key="15">
    <source>
        <dbReference type="ARBA" id="ARBA00049091"/>
    </source>
</evidence>
<dbReference type="PANTHER" id="PTHR42801:SF4">
    <property type="entry name" value="AHPC_TSA FAMILY PROTEIN"/>
    <property type="match status" value="1"/>
</dbReference>
<feature type="domain" description="Thioredoxin" evidence="16">
    <location>
        <begin position="3"/>
        <end position="151"/>
    </location>
</feature>
<proteinExistence type="inferred from homology"/>
<evidence type="ECO:0000256" key="4">
    <source>
        <dbReference type="ARBA" id="ARBA00022559"/>
    </source>
</evidence>
<dbReference type="EMBL" id="CAFBRD010000010">
    <property type="protein sequence ID" value="CAB5074544.1"/>
    <property type="molecule type" value="Genomic_DNA"/>
</dbReference>
<dbReference type="InterPro" id="IPR050924">
    <property type="entry name" value="Peroxiredoxin_BCP/PrxQ"/>
</dbReference>
<keyword evidence="4" id="KW-0575">Peroxidase</keyword>
<evidence type="ECO:0000313" key="22">
    <source>
        <dbReference type="EMBL" id="CAB5074544.1"/>
    </source>
</evidence>
<evidence type="ECO:0000313" key="19">
    <source>
        <dbReference type="EMBL" id="CAB4579279.1"/>
    </source>
</evidence>
<dbReference type="EMBL" id="CAEZTY010000010">
    <property type="protein sequence ID" value="CAB4579279.1"/>
    <property type="molecule type" value="Genomic_DNA"/>
</dbReference>
<evidence type="ECO:0000256" key="8">
    <source>
        <dbReference type="ARBA" id="ARBA00023002"/>
    </source>
</evidence>
<dbReference type="EC" id="1.11.1.24" evidence="2"/>
<dbReference type="InterPro" id="IPR000866">
    <property type="entry name" value="AhpC/TSA"/>
</dbReference>
<sequence>MTIIEGQPVPEFSLPDQDGTTVTSAQLRGSWAVIYFYPKDDTPGCTAESCSFRDNFEAFTDVGAKVIGISSDSVDSHKAFAQKHNLPFTLLADTKSEVRKQFGVTKTLGLLPGRVTYVIDPNGIVRKVFSSQFKPKKHIDEALAVIGSASTN</sequence>
<evidence type="ECO:0000313" key="21">
    <source>
        <dbReference type="EMBL" id="CAB4798477.1"/>
    </source>
</evidence>
<evidence type="ECO:0000256" key="12">
    <source>
        <dbReference type="ARBA" id="ARBA00032824"/>
    </source>
</evidence>
<dbReference type="GO" id="GO:0034599">
    <property type="term" value="P:cellular response to oxidative stress"/>
    <property type="evidence" value="ECO:0007669"/>
    <property type="project" value="TreeGrafter"/>
</dbReference>
<evidence type="ECO:0000256" key="3">
    <source>
        <dbReference type="ARBA" id="ARBA00022528"/>
    </source>
</evidence>
<name>A0A6J6IF20_9ZZZZ</name>
<dbReference type="Pfam" id="PF00578">
    <property type="entry name" value="AhpC-TSA"/>
    <property type="match status" value="1"/>
</dbReference>
<protein>
    <recommendedName>
        <fullName evidence="2">thioredoxin-dependent peroxiredoxin</fullName>
        <ecNumber evidence="2">1.11.1.24</ecNumber>
    </recommendedName>
    <alternativeName>
        <fullName evidence="12">Thioredoxin peroxidase</fullName>
    </alternativeName>
</protein>
<dbReference type="PIRSF" id="PIRSF000239">
    <property type="entry name" value="AHPC"/>
    <property type="match status" value="1"/>
</dbReference>
<dbReference type="FunFam" id="3.40.30.10:FF:000122">
    <property type="entry name" value="Peroxiredoxin Q chloroplastic"/>
    <property type="match status" value="1"/>
</dbReference>
<comment type="catalytic activity">
    <reaction evidence="15">
        <text>a hydroperoxide + [thioredoxin]-dithiol = an alcohol + [thioredoxin]-disulfide + H2O</text>
        <dbReference type="Rhea" id="RHEA:62620"/>
        <dbReference type="Rhea" id="RHEA-COMP:10698"/>
        <dbReference type="Rhea" id="RHEA-COMP:10700"/>
        <dbReference type="ChEBI" id="CHEBI:15377"/>
        <dbReference type="ChEBI" id="CHEBI:29950"/>
        <dbReference type="ChEBI" id="CHEBI:30879"/>
        <dbReference type="ChEBI" id="CHEBI:35924"/>
        <dbReference type="ChEBI" id="CHEBI:50058"/>
        <dbReference type="EC" id="1.11.1.24"/>
    </reaction>
</comment>
<organism evidence="20">
    <name type="scientific">freshwater metagenome</name>
    <dbReference type="NCBI Taxonomy" id="449393"/>
    <lineage>
        <taxon>unclassified sequences</taxon>
        <taxon>metagenomes</taxon>
        <taxon>ecological metagenomes</taxon>
    </lineage>
</organism>
<evidence type="ECO:0000259" key="16">
    <source>
        <dbReference type="PROSITE" id="PS51352"/>
    </source>
</evidence>
<reference evidence="20" key="1">
    <citation type="submission" date="2020-05" db="EMBL/GenBank/DDBJ databases">
        <authorList>
            <person name="Chiriac C."/>
            <person name="Salcher M."/>
            <person name="Ghai R."/>
            <person name="Kavagutti S V."/>
        </authorList>
    </citation>
    <scope>NUCLEOTIDE SEQUENCE</scope>
</reference>
<dbReference type="EMBL" id="CAESAL010000005">
    <property type="protein sequence ID" value="CAB4331849.1"/>
    <property type="molecule type" value="Genomic_DNA"/>
</dbReference>
<keyword evidence="3" id="KW-0150">Chloroplast</keyword>
<dbReference type="GO" id="GO:0045454">
    <property type="term" value="P:cell redox homeostasis"/>
    <property type="evidence" value="ECO:0007669"/>
    <property type="project" value="TreeGrafter"/>
</dbReference>
<dbReference type="SUPFAM" id="SSF52833">
    <property type="entry name" value="Thioredoxin-like"/>
    <property type="match status" value="1"/>
</dbReference>
<dbReference type="InterPro" id="IPR013766">
    <property type="entry name" value="Thioredoxin_domain"/>
</dbReference>
<dbReference type="EMBL" id="CAEZVC010000053">
    <property type="protein sequence ID" value="CAB4623389.1"/>
    <property type="molecule type" value="Genomic_DNA"/>
</dbReference>
<evidence type="ECO:0000256" key="9">
    <source>
        <dbReference type="ARBA" id="ARBA00023078"/>
    </source>
</evidence>
<dbReference type="GO" id="GO:0009534">
    <property type="term" value="C:chloroplast thylakoid"/>
    <property type="evidence" value="ECO:0007669"/>
    <property type="project" value="UniProtKB-SubCell"/>
</dbReference>
<accession>A0A6J6IF20</accession>
<keyword evidence="5" id="KW-0934">Plastid</keyword>
<evidence type="ECO:0000313" key="20">
    <source>
        <dbReference type="EMBL" id="CAB4623389.1"/>
    </source>
</evidence>
<evidence type="ECO:0000256" key="2">
    <source>
        <dbReference type="ARBA" id="ARBA00013017"/>
    </source>
</evidence>
<comment type="subunit">
    <text evidence="1">Monomer.</text>
</comment>
<gene>
    <name evidence="19" type="ORF">UFOPK1762_00461</name>
    <name evidence="20" type="ORF">UFOPK1906_00974</name>
    <name evidence="21" type="ORF">UFOPK3010_00461</name>
    <name evidence="17" type="ORF">UFOPK3331_00252</name>
    <name evidence="18" type="ORF">UFOPK4201_00115</name>
    <name evidence="22" type="ORF">UFOPK4371_00332</name>
</gene>
<dbReference type="InterPro" id="IPR036249">
    <property type="entry name" value="Thioredoxin-like_sf"/>
</dbReference>
<evidence type="ECO:0000256" key="7">
    <source>
        <dbReference type="ARBA" id="ARBA00022946"/>
    </source>
</evidence>
<dbReference type="PANTHER" id="PTHR42801">
    <property type="entry name" value="THIOREDOXIN-DEPENDENT PEROXIDE REDUCTASE"/>
    <property type="match status" value="1"/>
</dbReference>
<dbReference type="GO" id="GO:0008379">
    <property type="term" value="F:thioredoxin peroxidase activity"/>
    <property type="evidence" value="ECO:0007669"/>
    <property type="project" value="TreeGrafter"/>
</dbReference>
<evidence type="ECO:0000256" key="13">
    <source>
        <dbReference type="ARBA" id="ARBA00038489"/>
    </source>
</evidence>
<evidence type="ECO:0000256" key="5">
    <source>
        <dbReference type="ARBA" id="ARBA00022640"/>
    </source>
</evidence>
<comment type="similarity">
    <text evidence="13">Belongs to the peroxiredoxin family. BCP/PrxQ subfamily.</text>
</comment>